<dbReference type="PANTHER" id="PTHR43584">
    <property type="entry name" value="NUCLEOTIDYL TRANSFERASE"/>
    <property type="match status" value="1"/>
</dbReference>
<dbReference type="Pfam" id="PF00483">
    <property type="entry name" value="NTP_transferase"/>
    <property type="match status" value="1"/>
</dbReference>
<keyword evidence="4" id="KW-0418">Kinase</keyword>
<dbReference type="InterPro" id="IPR050065">
    <property type="entry name" value="GlmU-like"/>
</dbReference>
<dbReference type="EMBL" id="FNOI01000002">
    <property type="protein sequence ID" value="SDW76961.1"/>
    <property type="molecule type" value="Genomic_DNA"/>
</dbReference>
<evidence type="ECO:0000313" key="4">
    <source>
        <dbReference type="EMBL" id="SDW76961.1"/>
    </source>
</evidence>
<keyword evidence="1" id="KW-0808">Transferase</keyword>
<protein>
    <submittedName>
        <fullName evidence="4">Choline kinase</fullName>
    </submittedName>
</protein>
<dbReference type="RefSeq" id="WP_089946531.1">
    <property type="nucleotide sequence ID" value="NZ_FNOI01000002.1"/>
</dbReference>
<proteinExistence type="predicted"/>
<dbReference type="InterPro" id="IPR005835">
    <property type="entry name" value="NTP_transferase_dom"/>
</dbReference>
<dbReference type="InterPro" id="IPR029044">
    <property type="entry name" value="Nucleotide-diphossugar_trans"/>
</dbReference>
<evidence type="ECO:0000256" key="1">
    <source>
        <dbReference type="ARBA" id="ARBA00022679"/>
    </source>
</evidence>
<reference evidence="5" key="1">
    <citation type="submission" date="2016-10" db="EMBL/GenBank/DDBJ databases">
        <authorList>
            <person name="Varghese N."/>
            <person name="Submissions S."/>
        </authorList>
    </citation>
    <scope>NUCLEOTIDE SEQUENCE [LARGE SCALE GENOMIC DNA]</scope>
    <source>
        <strain evidence="5">DSM 26922</strain>
    </source>
</reference>
<dbReference type="Gene3D" id="3.90.550.10">
    <property type="entry name" value="Spore Coat Polysaccharide Biosynthesis Protein SpsA, Chain A"/>
    <property type="match status" value="1"/>
</dbReference>
<evidence type="ECO:0000313" key="5">
    <source>
        <dbReference type="Proteomes" id="UP000199441"/>
    </source>
</evidence>
<keyword evidence="2" id="KW-0548">Nucleotidyltransferase</keyword>
<dbReference type="STRING" id="670155.SAMN04488001_1758"/>
<feature type="domain" description="Nucleotidyl transferase" evidence="3">
    <location>
        <begin position="11"/>
        <end position="121"/>
    </location>
</feature>
<evidence type="ECO:0000259" key="3">
    <source>
        <dbReference type="Pfam" id="PF00483"/>
    </source>
</evidence>
<dbReference type="CDD" id="cd02523">
    <property type="entry name" value="PC_cytidylyltransferase"/>
    <property type="match status" value="1"/>
</dbReference>
<sequence length="273" mass="29861">MKYENNRPPMAVILAAGIGSRLRPLTDESAKSLLSVGGSVILERMIRNCLSCGISQFVLVLGHRADEIKQFVDKAFRGIRVTYVINDRYRDTNTGYSLMLASAVVGTAEFIKFDADVVFDTRILRELVDSDLPNVLCIDRNIALADEEVKVITDGQMRVCEIGKTVDPIKALGESIGIEKISAVTGPLVFAELKEMMQSAANAQEYYEAAYARLIGKGVPFHALDITGMKWTEIDTVEDFAVANALFGSPVTTVSRGQQQVLDQAGTTPLRPI</sequence>
<accession>A0A1H2W8T9</accession>
<dbReference type="OrthoDB" id="9814110at2"/>
<dbReference type="PANTHER" id="PTHR43584:SF5">
    <property type="entry name" value="PROTEIN LICC"/>
    <property type="match status" value="1"/>
</dbReference>
<keyword evidence="5" id="KW-1185">Reference proteome</keyword>
<dbReference type="Proteomes" id="UP000199441">
    <property type="component" value="Unassembled WGS sequence"/>
</dbReference>
<gene>
    <name evidence="4" type="ORF">SAMN04488001_1758</name>
</gene>
<dbReference type="AlphaFoldDB" id="A0A1H2W8T9"/>
<dbReference type="GO" id="GO:0016779">
    <property type="term" value="F:nucleotidyltransferase activity"/>
    <property type="evidence" value="ECO:0007669"/>
    <property type="project" value="UniProtKB-KW"/>
</dbReference>
<name>A0A1H2W8T9_9RHOB</name>
<organism evidence="4 5">
    <name type="scientific">Litoreibacter albidus</name>
    <dbReference type="NCBI Taxonomy" id="670155"/>
    <lineage>
        <taxon>Bacteria</taxon>
        <taxon>Pseudomonadati</taxon>
        <taxon>Pseudomonadota</taxon>
        <taxon>Alphaproteobacteria</taxon>
        <taxon>Rhodobacterales</taxon>
        <taxon>Roseobacteraceae</taxon>
        <taxon>Litoreibacter</taxon>
    </lineage>
</organism>
<dbReference type="SUPFAM" id="SSF53448">
    <property type="entry name" value="Nucleotide-diphospho-sugar transferases"/>
    <property type="match status" value="1"/>
</dbReference>
<evidence type="ECO:0000256" key="2">
    <source>
        <dbReference type="ARBA" id="ARBA00022695"/>
    </source>
</evidence>
<dbReference type="GO" id="GO:0016301">
    <property type="term" value="F:kinase activity"/>
    <property type="evidence" value="ECO:0007669"/>
    <property type="project" value="UniProtKB-KW"/>
</dbReference>